<reference evidence="5 6" key="1">
    <citation type="submission" date="2020-07" db="EMBL/GenBank/DDBJ databases">
        <authorList>
            <person name="Feng X."/>
        </authorList>
    </citation>
    <scope>NUCLEOTIDE SEQUENCE [LARGE SCALE GENOMIC DNA]</scope>
    <source>
        <strain evidence="5 6">JCM31066</strain>
    </source>
</reference>
<dbReference type="InterPro" id="IPR002220">
    <property type="entry name" value="DapA-like"/>
</dbReference>
<feature type="active site" description="Proton donor/acceptor" evidence="4">
    <location>
        <position position="142"/>
    </location>
</feature>
<feature type="active site" description="Schiff-base intermediate with substrate" evidence="4">
    <location>
        <position position="170"/>
    </location>
</feature>
<dbReference type="Proteomes" id="UP000546464">
    <property type="component" value="Unassembled WGS sequence"/>
</dbReference>
<name>A0A842HJ32_9BACT</name>
<evidence type="ECO:0000313" key="6">
    <source>
        <dbReference type="Proteomes" id="UP000546464"/>
    </source>
</evidence>
<dbReference type="CDD" id="cd00408">
    <property type="entry name" value="DHDPS-like"/>
    <property type="match status" value="1"/>
</dbReference>
<keyword evidence="2 3" id="KW-0456">Lyase</keyword>
<comment type="similarity">
    <text evidence="1 3">Belongs to the DapA family.</text>
</comment>
<comment type="caution">
    <text evidence="5">The sequence shown here is derived from an EMBL/GenBank/DDBJ whole genome shotgun (WGS) entry which is preliminary data.</text>
</comment>
<dbReference type="SUPFAM" id="SSF51569">
    <property type="entry name" value="Aldolase"/>
    <property type="match status" value="1"/>
</dbReference>
<protein>
    <submittedName>
        <fullName evidence="5">Dihydrodipicolinate synthase family protein</fullName>
    </submittedName>
</protein>
<evidence type="ECO:0000313" key="5">
    <source>
        <dbReference type="EMBL" id="MBC2596389.1"/>
    </source>
</evidence>
<evidence type="ECO:0000256" key="3">
    <source>
        <dbReference type="PIRNR" id="PIRNR001365"/>
    </source>
</evidence>
<evidence type="ECO:0000256" key="1">
    <source>
        <dbReference type="ARBA" id="ARBA00007592"/>
    </source>
</evidence>
<dbReference type="PIRSF" id="PIRSF001365">
    <property type="entry name" value="DHDPS"/>
    <property type="match status" value="1"/>
</dbReference>
<dbReference type="PANTHER" id="PTHR12128">
    <property type="entry name" value="DIHYDRODIPICOLINATE SYNTHASE"/>
    <property type="match status" value="1"/>
</dbReference>
<sequence length="306" mass="34028">MNLDLSTIERGVWPAMLTPFKSDLSVDFDGLASLVDFYVGHGVHGLLSTCWSSETEYLSFDEALEINRQTVRLTQGRIPVAATPHAMAAAETPSLEERIQMLFDIGVTYVVLVAARLAEPDQSDEELCDRLEAMPWDGLGIYESPSPYHRLLSAQAMSRIAATGRFFFHKDTSCNIDSIRAKVDAVRGTPLRFYNAHSPTLLDSLRWGGNGYCGVGANFHPEVYVELCDCVGRDPSRAESIQHFLNTVETMSGNNTYPSNAKVHLQRRGVRIGTQTRITCPFTPESEKLLDGLALCYEEHYGPMCR</sequence>
<keyword evidence="6" id="KW-1185">Reference proteome</keyword>
<dbReference type="GO" id="GO:0008840">
    <property type="term" value="F:4-hydroxy-tetrahydrodipicolinate synthase activity"/>
    <property type="evidence" value="ECO:0007669"/>
    <property type="project" value="TreeGrafter"/>
</dbReference>
<dbReference type="Pfam" id="PF00701">
    <property type="entry name" value="DHDPS"/>
    <property type="match status" value="1"/>
</dbReference>
<dbReference type="PANTHER" id="PTHR12128:SF66">
    <property type="entry name" value="4-HYDROXY-2-OXOGLUTARATE ALDOLASE, MITOCHONDRIAL"/>
    <property type="match status" value="1"/>
</dbReference>
<organism evidence="5 6">
    <name type="scientific">Ruficoccus amylovorans</name>
    <dbReference type="NCBI Taxonomy" id="1804625"/>
    <lineage>
        <taxon>Bacteria</taxon>
        <taxon>Pseudomonadati</taxon>
        <taxon>Verrucomicrobiota</taxon>
        <taxon>Opitutia</taxon>
        <taxon>Puniceicoccales</taxon>
        <taxon>Cerasicoccaceae</taxon>
        <taxon>Ruficoccus</taxon>
    </lineage>
</organism>
<evidence type="ECO:0000256" key="2">
    <source>
        <dbReference type="ARBA" id="ARBA00023239"/>
    </source>
</evidence>
<evidence type="ECO:0000256" key="4">
    <source>
        <dbReference type="PIRSR" id="PIRSR001365-1"/>
    </source>
</evidence>
<dbReference type="InterPro" id="IPR013785">
    <property type="entry name" value="Aldolase_TIM"/>
</dbReference>
<dbReference type="EMBL" id="JACHVB010000064">
    <property type="protein sequence ID" value="MBC2596389.1"/>
    <property type="molecule type" value="Genomic_DNA"/>
</dbReference>
<proteinExistence type="inferred from homology"/>
<accession>A0A842HJ32</accession>
<dbReference type="Gene3D" id="3.20.20.70">
    <property type="entry name" value="Aldolase class I"/>
    <property type="match status" value="1"/>
</dbReference>
<gene>
    <name evidence="5" type="ORF">H5P28_19140</name>
</gene>
<dbReference type="RefSeq" id="WP_185677297.1">
    <property type="nucleotide sequence ID" value="NZ_JACHVB010000064.1"/>
</dbReference>
<dbReference type="AlphaFoldDB" id="A0A842HJ32"/>
<dbReference type="SMART" id="SM01130">
    <property type="entry name" value="DHDPS"/>
    <property type="match status" value="1"/>
</dbReference>